<evidence type="ECO:0000313" key="7">
    <source>
        <dbReference type="EMBL" id="MFC4618719.1"/>
    </source>
</evidence>
<dbReference type="GO" id="GO:0047324">
    <property type="term" value="F:phosphoenolpyruvate-glycerone phosphotransferase activity"/>
    <property type="evidence" value="ECO:0007669"/>
    <property type="project" value="UniProtKB-EC"/>
</dbReference>
<dbReference type="SUPFAM" id="SSF53062">
    <property type="entry name" value="PTS system fructose IIA component-like"/>
    <property type="match status" value="1"/>
</dbReference>
<feature type="domain" description="PTS EIIA type-4" evidence="6">
    <location>
        <begin position="2"/>
        <end position="124"/>
    </location>
</feature>
<dbReference type="PANTHER" id="PTHR38594">
    <property type="entry name" value="PEP-DEPENDENT DIHYDROXYACETONE KINASE, PHOSPHORYL DONOR SUBUNIT DHAM"/>
    <property type="match status" value="1"/>
</dbReference>
<evidence type="ECO:0000256" key="5">
    <source>
        <dbReference type="ARBA" id="ARBA00046577"/>
    </source>
</evidence>
<dbReference type="EC" id="2.7.1.121" evidence="3"/>
<comment type="subunit">
    <text evidence="5">Homodimer. The dihydroxyacetone kinase complex is composed of a homodimer of DhaM, a homodimer of DhaK and the subunit DhaL.</text>
</comment>
<dbReference type="PROSITE" id="PS51096">
    <property type="entry name" value="PTS_EIIA_TYPE_4"/>
    <property type="match status" value="1"/>
</dbReference>
<dbReference type="RefSeq" id="WP_376845783.1">
    <property type="nucleotide sequence ID" value="NZ_JBHSFW010000003.1"/>
</dbReference>
<evidence type="ECO:0000256" key="4">
    <source>
        <dbReference type="ARBA" id="ARBA00022679"/>
    </source>
</evidence>
<name>A0ABV9GK91_9BACL</name>
<proteinExistence type="predicted"/>
<reference evidence="8" key="1">
    <citation type="journal article" date="2019" name="Int. J. Syst. Evol. Microbiol.">
        <title>The Global Catalogue of Microorganisms (GCM) 10K type strain sequencing project: providing services to taxonomists for standard genome sequencing and annotation.</title>
        <authorList>
            <consortium name="The Broad Institute Genomics Platform"/>
            <consortium name="The Broad Institute Genome Sequencing Center for Infectious Disease"/>
            <person name="Wu L."/>
            <person name="Ma J."/>
        </authorList>
    </citation>
    <scope>NUCLEOTIDE SEQUENCE [LARGE SCALE GENOMIC DNA]</scope>
    <source>
        <strain evidence="8">CGMCC 1.16306</strain>
    </source>
</reference>
<dbReference type="Gene3D" id="3.40.50.510">
    <property type="entry name" value="Phosphotransferase system, mannose-type IIA component"/>
    <property type="match status" value="1"/>
</dbReference>
<keyword evidence="7" id="KW-0418">Kinase</keyword>
<dbReference type="Pfam" id="PF03610">
    <property type="entry name" value="EIIA-man"/>
    <property type="match status" value="1"/>
</dbReference>
<comment type="function">
    <text evidence="2">Component of the dihydroxyacetone kinase complex, which is responsible for the phosphoenolpyruvate (PEP)-dependent phosphorylation of dihydroxyacetone. DhaM serves as the phosphoryl donor. Is phosphorylated by phosphoenolpyruvate in an EI- and HPr-dependent reaction, and a phosphorelay system on histidine residues finally leads to phosphoryl transfer to DhaL and dihydroxyacetone.</text>
</comment>
<dbReference type="NCBIfam" id="TIGR02364">
    <property type="entry name" value="dha_pts"/>
    <property type="match status" value="1"/>
</dbReference>
<accession>A0ABV9GK91</accession>
<comment type="catalytic activity">
    <reaction evidence="1">
        <text>dihydroxyacetone + phosphoenolpyruvate = dihydroxyacetone phosphate + pyruvate</text>
        <dbReference type="Rhea" id="RHEA:18381"/>
        <dbReference type="ChEBI" id="CHEBI:15361"/>
        <dbReference type="ChEBI" id="CHEBI:16016"/>
        <dbReference type="ChEBI" id="CHEBI:57642"/>
        <dbReference type="ChEBI" id="CHEBI:58702"/>
        <dbReference type="EC" id="2.7.1.121"/>
    </reaction>
</comment>
<protein>
    <recommendedName>
        <fullName evidence="3">phosphoenolpyruvate--glycerone phosphotransferase</fullName>
        <ecNumber evidence="3">2.7.1.121</ecNumber>
    </recommendedName>
</protein>
<dbReference type="InterPro" id="IPR004701">
    <property type="entry name" value="PTS_EIIA_man-typ"/>
</dbReference>
<evidence type="ECO:0000313" key="8">
    <source>
        <dbReference type="Proteomes" id="UP001596022"/>
    </source>
</evidence>
<evidence type="ECO:0000256" key="2">
    <source>
        <dbReference type="ARBA" id="ARBA00002788"/>
    </source>
</evidence>
<dbReference type="PANTHER" id="PTHR38594:SF1">
    <property type="entry name" value="PEP-DEPENDENT DIHYDROXYACETONE KINASE, PHOSPHORYL DONOR SUBUNIT DHAM"/>
    <property type="match status" value="1"/>
</dbReference>
<dbReference type="EMBL" id="JBHSFW010000003">
    <property type="protein sequence ID" value="MFC4618719.1"/>
    <property type="molecule type" value="Genomic_DNA"/>
</dbReference>
<dbReference type="InterPro" id="IPR039643">
    <property type="entry name" value="DhaM"/>
</dbReference>
<evidence type="ECO:0000256" key="3">
    <source>
        <dbReference type="ARBA" id="ARBA00012095"/>
    </source>
</evidence>
<comment type="caution">
    <text evidence="7">The sequence shown here is derived from an EMBL/GenBank/DDBJ whole genome shotgun (WGS) entry which is preliminary data.</text>
</comment>
<organism evidence="7 8">
    <name type="scientific">Camelliibacillus cellulosilyticus</name>
    <dbReference type="NCBI Taxonomy" id="2174486"/>
    <lineage>
        <taxon>Bacteria</taxon>
        <taxon>Bacillati</taxon>
        <taxon>Bacillota</taxon>
        <taxon>Bacilli</taxon>
        <taxon>Bacillales</taxon>
        <taxon>Sporolactobacillaceae</taxon>
        <taxon>Camelliibacillus</taxon>
    </lineage>
</organism>
<sequence length="124" mass="12820">MSVGIVIISHSADITKGLQALIKQAIPDVKLAIAGGTDDNDIGTSAMKIMAQIETVHSEDGVVVLYDLGSAKMNAELAIEMLGSPDNVVIAAAPLVEGAYIAAVEAGLEKSLQEVKEAAEKAYL</sequence>
<gene>
    <name evidence="7" type="primary">dhaM</name>
    <name evidence="7" type="ORF">ACFO4N_08210</name>
</gene>
<keyword evidence="4 7" id="KW-0808">Transferase</keyword>
<dbReference type="Proteomes" id="UP001596022">
    <property type="component" value="Unassembled WGS sequence"/>
</dbReference>
<evidence type="ECO:0000259" key="6">
    <source>
        <dbReference type="PROSITE" id="PS51096"/>
    </source>
</evidence>
<dbReference type="InterPro" id="IPR012844">
    <property type="entry name" value="DhaM_N"/>
</dbReference>
<dbReference type="InterPro" id="IPR036662">
    <property type="entry name" value="PTS_EIIA_man-typ_sf"/>
</dbReference>
<evidence type="ECO:0000256" key="1">
    <source>
        <dbReference type="ARBA" id="ARBA00001113"/>
    </source>
</evidence>
<keyword evidence="8" id="KW-1185">Reference proteome</keyword>